<dbReference type="CDD" id="cd05195">
    <property type="entry name" value="enoyl_red"/>
    <property type="match status" value="1"/>
</dbReference>
<dbReference type="Pfam" id="PF00698">
    <property type="entry name" value="Acyl_transf_1"/>
    <property type="match status" value="1"/>
</dbReference>
<evidence type="ECO:0000256" key="5">
    <source>
        <dbReference type="ARBA" id="ARBA00022857"/>
    </source>
</evidence>
<dbReference type="OrthoDB" id="9778690at2"/>
<dbReference type="Pfam" id="PF21089">
    <property type="entry name" value="PKS_DH_N"/>
    <property type="match status" value="1"/>
</dbReference>
<dbReference type="InterPro" id="IPR016036">
    <property type="entry name" value="Malonyl_transacylase_ACP-bd"/>
</dbReference>
<dbReference type="SUPFAM" id="SSF53901">
    <property type="entry name" value="Thiolase-like"/>
    <property type="match status" value="1"/>
</dbReference>
<name>C5BIZ8_TERTT</name>
<feature type="domain" description="PKS/mFAS DH" evidence="11">
    <location>
        <begin position="917"/>
        <end position="1200"/>
    </location>
</feature>
<dbReference type="SUPFAM" id="SSF50129">
    <property type="entry name" value="GroES-like"/>
    <property type="match status" value="1"/>
</dbReference>
<dbReference type="RefSeq" id="WP_015818634.1">
    <property type="nucleotide sequence ID" value="NC_012997.1"/>
</dbReference>
<dbReference type="InterPro" id="IPR013968">
    <property type="entry name" value="PKS_KR"/>
</dbReference>
<dbReference type="HOGENOM" id="CLU_000022_31_0_6"/>
<dbReference type="STRING" id="377629.TERTU_4398"/>
<dbReference type="InterPro" id="IPR036291">
    <property type="entry name" value="NAD(P)-bd_dom_sf"/>
</dbReference>
<evidence type="ECO:0000259" key="11">
    <source>
        <dbReference type="PROSITE" id="PS52019"/>
    </source>
</evidence>
<keyword evidence="5" id="KW-0521">NADP</keyword>
<dbReference type="SMART" id="SM00829">
    <property type="entry name" value="PKS_ER"/>
    <property type="match status" value="1"/>
</dbReference>
<dbReference type="InterPro" id="IPR014043">
    <property type="entry name" value="Acyl_transferase_dom"/>
</dbReference>
<organism evidence="12 13">
    <name type="scientific">Teredinibacter turnerae (strain ATCC 39867 / T7901)</name>
    <dbReference type="NCBI Taxonomy" id="377629"/>
    <lineage>
        <taxon>Bacteria</taxon>
        <taxon>Pseudomonadati</taxon>
        <taxon>Pseudomonadota</taxon>
        <taxon>Gammaproteobacteria</taxon>
        <taxon>Cellvibrionales</taxon>
        <taxon>Cellvibrionaceae</taxon>
        <taxon>Teredinibacter</taxon>
    </lineage>
</organism>
<dbReference type="InterPro" id="IPR042104">
    <property type="entry name" value="PKS_dehydratase_sf"/>
</dbReference>
<dbReference type="PROSITE" id="PS52019">
    <property type="entry name" value="PKS_MFAS_DH"/>
    <property type="match status" value="1"/>
</dbReference>
<dbReference type="Pfam" id="PF00107">
    <property type="entry name" value="ADH_zinc_N"/>
    <property type="match status" value="1"/>
</dbReference>
<keyword evidence="6" id="KW-0511">Multifunctional enzyme</keyword>
<keyword evidence="13" id="KW-1185">Reference proteome</keyword>
<keyword evidence="3" id="KW-0597">Phosphoprotein</keyword>
<dbReference type="GO" id="GO:0004312">
    <property type="term" value="F:fatty acid synthase activity"/>
    <property type="evidence" value="ECO:0007669"/>
    <property type="project" value="TreeGrafter"/>
</dbReference>
<dbReference type="eggNOG" id="COG0604">
    <property type="taxonomic scope" value="Bacteria"/>
</dbReference>
<dbReference type="InterPro" id="IPR016039">
    <property type="entry name" value="Thiolase-like"/>
</dbReference>
<reference evidence="12 13" key="1">
    <citation type="journal article" date="2009" name="PLoS ONE">
        <title>The complete genome of Teredinibacter turnerae T7901: an intracellular endosymbiont of marine wood-boring bivalves (shipworms).</title>
        <authorList>
            <person name="Yang J.C."/>
            <person name="Madupu R."/>
            <person name="Durkin A.S."/>
            <person name="Ekborg N.A."/>
            <person name="Pedamallu C.S."/>
            <person name="Hostetler J.B."/>
            <person name="Radune D."/>
            <person name="Toms B.S."/>
            <person name="Henrissat B."/>
            <person name="Coutinho P.M."/>
            <person name="Schwarz S."/>
            <person name="Field L."/>
            <person name="Trindade-Silva A.E."/>
            <person name="Soares C.A.G."/>
            <person name="Elshahawi S."/>
            <person name="Hanora A."/>
            <person name="Schmidt E.W."/>
            <person name="Haygood M.G."/>
            <person name="Posfai J."/>
            <person name="Benner J."/>
            <person name="Madinger C."/>
            <person name="Nove J."/>
            <person name="Anton B."/>
            <person name="Chaudhary K."/>
            <person name="Foster J."/>
            <person name="Holman A."/>
            <person name="Kumar S."/>
            <person name="Lessard P.A."/>
            <person name="Luyten Y.A."/>
            <person name="Slatko B."/>
            <person name="Wood N."/>
            <person name="Wu B."/>
            <person name="Teplitski M."/>
            <person name="Mougous J.D."/>
            <person name="Ward N."/>
            <person name="Eisen J.A."/>
            <person name="Badger J.H."/>
            <person name="Distel D.L."/>
        </authorList>
    </citation>
    <scope>NUCLEOTIDE SEQUENCE [LARGE SCALE GENOMIC DNA]</scope>
    <source>
        <strain evidence="13">ATCC 39867 / T7901</strain>
    </source>
</reference>
<dbReference type="GO" id="GO:0016491">
    <property type="term" value="F:oxidoreductase activity"/>
    <property type="evidence" value="ECO:0007669"/>
    <property type="project" value="InterPro"/>
</dbReference>
<dbReference type="SMART" id="SM00823">
    <property type="entry name" value="PKS_PP"/>
    <property type="match status" value="1"/>
</dbReference>
<dbReference type="KEGG" id="ttu:TERTU_4398"/>
<protein>
    <submittedName>
        <fullName evidence="12">Modular polyketide synthase, type I PKS</fullName>
    </submittedName>
</protein>
<feature type="domain" description="Ketosynthase family 3 (KS3)" evidence="10">
    <location>
        <begin position="24"/>
        <end position="451"/>
    </location>
</feature>
<dbReference type="InterPro" id="IPR020841">
    <property type="entry name" value="PKS_Beta-ketoAc_synthase_dom"/>
</dbReference>
<evidence type="ECO:0000313" key="13">
    <source>
        <dbReference type="Proteomes" id="UP000009080"/>
    </source>
</evidence>
<dbReference type="InterPro" id="IPR032821">
    <property type="entry name" value="PKS_assoc"/>
</dbReference>
<feature type="region of interest" description="N-terminal hotdog fold" evidence="8">
    <location>
        <begin position="917"/>
        <end position="1045"/>
    </location>
</feature>
<keyword evidence="7" id="KW-0012">Acyltransferase</keyword>
<dbReference type="CDD" id="cd00833">
    <property type="entry name" value="PKS"/>
    <property type="match status" value="1"/>
</dbReference>
<dbReference type="PANTHER" id="PTHR43775:SF37">
    <property type="entry name" value="SI:DKEY-61P9.11"/>
    <property type="match status" value="1"/>
</dbReference>
<dbReference type="InterPro" id="IPR049552">
    <property type="entry name" value="PKS_DH_N"/>
</dbReference>
<evidence type="ECO:0000313" key="12">
    <source>
        <dbReference type="EMBL" id="ACR12522.1"/>
    </source>
</evidence>
<keyword evidence="4" id="KW-0808">Transferase</keyword>
<dbReference type="SUPFAM" id="SSF51735">
    <property type="entry name" value="NAD(P)-binding Rossmann-fold domains"/>
    <property type="match status" value="3"/>
</dbReference>
<dbReference type="InterPro" id="IPR014030">
    <property type="entry name" value="Ketoacyl_synth_N"/>
</dbReference>
<accession>C5BIZ8</accession>
<dbReference type="Gene3D" id="1.10.1200.10">
    <property type="entry name" value="ACP-like"/>
    <property type="match status" value="1"/>
</dbReference>
<evidence type="ECO:0000256" key="1">
    <source>
        <dbReference type="ARBA" id="ARBA00006484"/>
    </source>
</evidence>
<feature type="active site" description="Proton acceptor; for dehydratase activity" evidence="8">
    <location>
        <position position="954"/>
    </location>
</feature>
<dbReference type="eggNOG" id="COG3321">
    <property type="taxonomic scope" value="Bacteria"/>
</dbReference>
<dbReference type="eggNOG" id="COG1028">
    <property type="taxonomic scope" value="Bacteria"/>
</dbReference>
<feature type="active site" description="Proton donor; for dehydratase activity" evidence="8">
    <location>
        <position position="1121"/>
    </location>
</feature>
<dbReference type="InterPro" id="IPR020843">
    <property type="entry name" value="ER"/>
</dbReference>
<dbReference type="Gene3D" id="3.90.180.10">
    <property type="entry name" value="Medium-chain alcohol dehydrogenases, catalytic domain"/>
    <property type="match status" value="1"/>
</dbReference>
<dbReference type="InterPro" id="IPR057326">
    <property type="entry name" value="KR_dom"/>
</dbReference>
<dbReference type="InterPro" id="IPR036736">
    <property type="entry name" value="ACP-like_sf"/>
</dbReference>
<dbReference type="InterPro" id="IPR020806">
    <property type="entry name" value="PKS_PP-bd"/>
</dbReference>
<proteinExistence type="inferred from homology"/>
<dbReference type="GO" id="GO:0006633">
    <property type="term" value="P:fatty acid biosynthetic process"/>
    <property type="evidence" value="ECO:0007669"/>
    <property type="project" value="TreeGrafter"/>
</dbReference>
<evidence type="ECO:0000259" key="9">
    <source>
        <dbReference type="PROSITE" id="PS50075"/>
    </source>
</evidence>
<dbReference type="GO" id="GO:0031177">
    <property type="term" value="F:phosphopantetheine binding"/>
    <property type="evidence" value="ECO:0007669"/>
    <property type="project" value="InterPro"/>
</dbReference>
<dbReference type="SMART" id="SM00827">
    <property type="entry name" value="PKS_AT"/>
    <property type="match status" value="1"/>
</dbReference>
<evidence type="ECO:0000256" key="8">
    <source>
        <dbReference type="PROSITE-ProRule" id="PRU01363"/>
    </source>
</evidence>
<feature type="domain" description="Carrier" evidence="9">
    <location>
        <begin position="2055"/>
        <end position="2132"/>
    </location>
</feature>
<gene>
    <name evidence="12" type="ordered locus">TERTU_4398</name>
</gene>
<dbReference type="InterPro" id="IPR011032">
    <property type="entry name" value="GroES-like_sf"/>
</dbReference>
<dbReference type="InterPro" id="IPR049900">
    <property type="entry name" value="PKS_mFAS_DH"/>
</dbReference>
<dbReference type="InterPro" id="IPR049551">
    <property type="entry name" value="PKS_DH_C"/>
</dbReference>
<dbReference type="SMART" id="SM00825">
    <property type="entry name" value="PKS_KS"/>
    <property type="match status" value="1"/>
</dbReference>
<dbReference type="SMART" id="SM00826">
    <property type="entry name" value="PKS_DH"/>
    <property type="match status" value="1"/>
</dbReference>
<dbReference type="Pfam" id="PF02801">
    <property type="entry name" value="Ketoacyl-synt_C"/>
    <property type="match status" value="1"/>
</dbReference>
<dbReference type="InterPro" id="IPR020807">
    <property type="entry name" value="PKS_DH"/>
</dbReference>
<dbReference type="Gene3D" id="3.40.47.10">
    <property type="match status" value="1"/>
</dbReference>
<evidence type="ECO:0000256" key="2">
    <source>
        <dbReference type="ARBA" id="ARBA00022450"/>
    </source>
</evidence>
<keyword evidence="2" id="KW-0596">Phosphopantetheine</keyword>
<dbReference type="SUPFAM" id="SSF55048">
    <property type="entry name" value="Probable ACP-binding domain of malonyl-CoA ACP transacylase"/>
    <property type="match status" value="1"/>
</dbReference>
<dbReference type="Pfam" id="PF08659">
    <property type="entry name" value="KR"/>
    <property type="match status" value="1"/>
</dbReference>
<dbReference type="SMART" id="SM00822">
    <property type="entry name" value="PKS_KR"/>
    <property type="match status" value="1"/>
</dbReference>
<dbReference type="PROSITE" id="PS50075">
    <property type="entry name" value="CARRIER"/>
    <property type="match status" value="1"/>
</dbReference>
<dbReference type="Pfam" id="PF16197">
    <property type="entry name" value="KAsynt_C_assoc"/>
    <property type="match status" value="1"/>
</dbReference>
<dbReference type="Proteomes" id="UP000009080">
    <property type="component" value="Chromosome"/>
</dbReference>
<dbReference type="Pfam" id="PF00109">
    <property type="entry name" value="ketoacyl-synt"/>
    <property type="match status" value="1"/>
</dbReference>
<dbReference type="Gene3D" id="3.40.50.720">
    <property type="entry name" value="NAD(P)-binding Rossmann-like Domain"/>
    <property type="match status" value="3"/>
</dbReference>
<dbReference type="InterPro" id="IPR016035">
    <property type="entry name" value="Acyl_Trfase/lysoPLipase"/>
</dbReference>
<dbReference type="FunFam" id="3.40.366.10:FF:000002">
    <property type="entry name" value="Probable polyketide synthase 2"/>
    <property type="match status" value="1"/>
</dbReference>
<dbReference type="PROSITE" id="PS52004">
    <property type="entry name" value="KS3_2"/>
    <property type="match status" value="1"/>
</dbReference>
<dbReference type="Gene3D" id="3.30.70.3290">
    <property type="match status" value="1"/>
</dbReference>
<dbReference type="Gene3D" id="3.40.366.10">
    <property type="entry name" value="Malonyl-Coenzyme A Acyl Carrier Protein, domain 2"/>
    <property type="match status" value="1"/>
</dbReference>
<dbReference type="SUPFAM" id="SSF47336">
    <property type="entry name" value="ACP-like"/>
    <property type="match status" value="1"/>
</dbReference>
<feature type="region of interest" description="C-terminal hotdog fold" evidence="8">
    <location>
        <begin position="1060"/>
        <end position="1200"/>
    </location>
</feature>
<dbReference type="Gene3D" id="3.10.129.110">
    <property type="entry name" value="Polyketide synthase dehydratase"/>
    <property type="match status" value="1"/>
</dbReference>
<dbReference type="PANTHER" id="PTHR43775">
    <property type="entry name" value="FATTY ACID SYNTHASE"/>
    <property type="match status" value="1"/>
</dbReference>
<dbReference type="InterPro" id="IPR001227">
    <property type="entry name" value="Ac_transferase_dom_sf"/>
</dbReference>
<dbReference type="Pfam" id="PF14765">
    <property type="entry name" value="PS-DH"/>
    <property type="match status" value="1"/>
</dbReference>
<evidence type="ECO:0000256" key="7">
    <source>
        <dbReference type="ARBA" id="ARBA00023315"/>
    </source>
</evidence>
<dbReference type="Pfam" id="PF23297">
    <property type="entry name" value="ACP_SdgA_C"/>
    <property type="match status" value="1"/>
</dbReference>
<dbReference type="EMBL" id="CP001614">
    <property type="protein sequence ID" value="ACR12522.1"/>
    <property type="molecule type" value="Genomic_DNA"/>
</dbReference>
<evidence type="ECO:0000256" key="3">
    <source>
        <dbReference type="ARBA" id="ARBA00022553"/>
    </source>
</evidence>
<dbReference type="InterPro" id="IPR013149">
    <property type="entry name" value="ADH-like_C"/>
</dbReference>
<dbReference type="InterPro" id="IPR009081">
    <property type="entry name" value="PP-bd_ACP"/>
</dbReference>
<comment type="similarity">
    <text evidence="1">Belongs to the short-chain dehydrogenases/reductases (SDR) family.</text>
</comment>
<sequence>MDQKMPGIASEDANVKNTTLSNGATEIAIIGMGCRFPKDITNPDNFWDSLLNGVDGISDVPQKRWDVRKFYDEDKSKPGKMYTKQAGFLSQDLEEYDPLFFGISPREADVIDPMQRLLMEVAWEAVEHAGLTAEKLKAVKTGVFVGGFALDNKVIQLDYDNRSIINPTSAVGITLALLSNRLSYVFDLTGPSLSIDTACSSSMVATHYAIQSMRNGDCEMAMVGGANTMLTPGYPVAMCKGQFLSHHARCKAFSNDAAGYVRAEGAGILILKPLEKAKADGDVIHAVIIESGVNQDGGQTNGISLPNPVAQEALIKEVYARAGVSPKALSYMEAHGTGTKAGDPIELKAITRAMGDRAIEDTCYVGSVKSNIGHMEACSAVAGIMKAALTAKNKRIPPNLHFNTPNEAIPFDEIPLKVPTACIELDKDREHFVGVNSFGYGGTNGHVLLRSPKADEVIPFKAKTDKEGNYLVPISAKSTAALADLAKRYALFLQQDMAGANQYVMEDIIYSLAERRTQHPYRLVFRVASKNALLQALLDYADGKISEDMVEGKSLSGSDKKTCFVFSGMGPQWWKMGQELYKTEPVYRDEVDKIDSVFKDIIGWSILEEMMKDEESSEMEMTTIAQPANFVIQAGLTKLWQTWGVEPDCVIGHSVGEVSSAYVSGAISLEEAVVVSAKRSAQQKRCAGMGGAMLAVGLSEADALKRIADCKAVSIAAINSYSAVTLSGDVKELETVAAVLSDEGVFNRFLKVDIAYHSAQMDPVLDDLKADLADLQPKETLLPLYSTVTGKLIDGKAIDAQYWADNVRDPVRFVQGIEAVLESGEYHFIEVGPHPVLRNSVKECLDARGVSNSAIVSTLNRKMPEQAHFYQAVASFHTSGGKIAWHNFFANGGQFIPLPLYPWQREHYWHETEISIEKRIGRSGYVYLNELVRSPIPAWKMEVNKYMIPYLEDHQVEKMVVFPGAGYIDIALALHEEQFKELSCSLENVKILKMLAVQPGQVPVIQSSIDPESREFRIYSRDQSSEVANWMLHASGSVNPGTIRSEAASLDIKTLREEMHKELDVATFYSELDERGLSYGHYFQPIRKISRSSHSVLAEIEPVMEVLAGAKDYLLHPTILDASFQSLIALLDSDQPYVPVSFERMDFFRSPRRSCLSYGKITHRDERAITCDIQLLDEMGNVLVDIRNLVCNAIGAGSDADTAMEKWLYEFEWNEAESAASETNLSSDLQVLLLAKDDALSSAIVTKLDELGINYALFTEAGAYKKTGINKVTVNPGDESQLKKALGVINYMSINRVIDLWSSDVLSESDCTTGNTTVHAMKMRNMLSAMDGQTQQMDWIKVTRAAQSMPSKLGAQNIAISPVLGLGPIVVNEFNHILCRMVDLDYPGDVAVEAQMLITELGDENRESEVVYRSGNRFLRRVKRYEADTESTDKVSLESTAPLLAKPATAASEEAFEFFETDRLAVTDDAVEVAVSQVSLDEGNILYSEIPGEAKLTYSCCGKVVNAGPASSYRIGDEVFALNTDGLLSNYLTLGEGALVAKPNGSYVNLMAFTCAFYSLRKLANISVGESVLIHDADTDFGYAAAAIASAMGAQVYVTTGQDYKNLSTIFSALNVVAAMDKNSLDFVDELHGYTAGKGVDLVLNCASGDVREKGFSVLAACGRMIDIATKANLNQRKVPAHVSALNYQYSSVHFGTWITLQPAMVRLCAKEVVSWLQDADIPAKPLVNFSAGELSSALEKMEEMHSRDHEAQVTLTFTDQKLDARITKMRSWLAPQASYVISGGTKGFGLTVAEQLAAYGAKQVVLLSRSGANSEEATSAIKRIEAFGCKVAVEAVDIADTAAVTATVKKFDTPELPIKGVFHCAGVLDDGPLLAMDEERFTRVIEPKMAGAWNLHHATLNLAHSEIELFVLFSSVSSMMGNPQQANYVVANSFFDNFAYYRRAQDLPSTVINWGALAETGMVARSKGVKDILQSQGIYGLSNAYALQQMDNALEKRVTQVGILDIEWESWFGTNVNSENSSRYEHLIETLDRNGDDEAANAFIQSLTGLTSPERVTAVENAIKQEISSLLRIPFDQIDAGNSLSNIGVDSIVTSELSNRLKKEYCMNVNTMMLLNSSSIAQLANQITNTDFAPQVAEAA</sequence>
<evidence type="ECO:0000259" key="10">
    <source>
        <dbReference type="PROSITE" id="PS52004"/>
    </source>
</evidence>
<dbReference type="InterPro" id="IPR014031">
    <property type="entry name" value="Ketoacyl_synth_C"/>
</dbReference>
<dbReference type="SUPFAM" id="SSF52151">
    <property type="entry name" value="FabD/lysophospholipase-like"/>
    <property type="match status" value="1"/>
</dbReference>
<dbReference type="InterPro" id="IPR050091">
    <property type="entry name" value="PKS_NRPS_Biosynth_Enz"/>
</dbReference>
<evidence type="ECO:0000256" key="4">
    <source>
        <dbReference type="ARBA" id="ARBA00022679"/>
    </source>
</evidence>
<dbReference type="CDD" id="cd08955">
    <property type="entry name" value="KR_2_FAS_SDR_x"/>
    <property type="match status" value="1"/>
</dbReference>
<evidence type="ECO:0000256" key="6">
    <source>
        <dbReference type="ARBA" id="ARBA00023268"/>
    </source>
</evidence>